<evidence type="ECO:0000256" key="4">
    <source>
        <dbReference type="ARBA" id="ARBA00023125"/>
    </source>
</evidence>
<protein>
    <recommendedName>
        <fullName evidence="7">RNA polymerase sigma-70 domain-containing protein</fullName>
    </recommendedName>
</protein>
<evidence type="ECO:0000256" key="5">
    <source>
        <dbReference type="ARBA" id="ARBA00023163"/>
    </source>
</evidence>
<evidence type="ECO:0000256" key="2">
    <source>
        <dbReference type="ARBA" id="ARBA00023015"/>
    </source>
</evidence>
<keyword evidence="2" id="KW-0805">Transcription regulation</keyword>
<dbReference type="InterPro" id="IPR036388">
    <property type="entry name" value="WH-like_DNA-bd_sf"/>
</dbReference>
<feature type="compositionally biased region" description="Basic residues" evidence="6">
    <location>
        <begin position="194"/>
        <end position="206"/>
    </location>
</feature>
<dbReference type="PRINTS" id="PR00046">
    <property type="entry name" value="SIGMA70FCT"/>
</dbReference>
<accession>A0ABP1C142</accession>
<dbReference type="Pfam" id="PF04545">
    <property type="entry name" value="Sigma70_r4"/>
    <property type="match status" value="1"/>
</dbReference>
<name>A0ABP1C142_9BRYO</name>
<feature type="domain" description="RNA polymerase sigma-70" evidence="7">
    <location>
        <begin position="344"/>
        <end position="357"/>
    </location>
</feature>
<evidence type="ECO:0000313" key="9">
    <source>
        <dbReference type="Proteomes" id="UP001497522"/>
    </source>
</evidence>
<dbReference type="CDD" id="cd06171">
    <property type="entry name" value="Sigma70_r4"/>
    <property type="match status" value="1"/>
</dbReference>
<evidence type="ECO:0000313" key="8">
    <source>
        <dbReference type="EMBL" id="CAK9882564.1"/>
    </source>
</evidence>
<dbReference type="InterPro" id="IPR013324">
    <property type="entry name" value="RNA_pol_sigma_r3/r4-like"/>
</dbReference>
<evidence type="ECO:0000256" key="3">
    <source>
        <dbReference type="ARBA" id="ARBA00023082"/>
    </source>
</evidence>
<dbReference type="Pfam" id="PF04542">
    <property type="entry name" value="Sigma70_r2"/>
    <property type="match status" value="1"/>
</dbReference>
<feature type="region of interest" description="Disordered" evidence="6">
    <location>
        <begin position="142"/>
        <end position="210"/>
    </location>
</feature>
<dbReference type="InterPro" id="IPR013325">
    <property type="entry name" value="RNA_pol_sigma_r2"/>
</dbReference>
<dbReference type="NCBIfam" id="TIGR02937">
    <property type="entry name" value="sigma70-ECF"/>
    <property type="match status" value="1"/>
</dbReference>
<keyword evidence="5" id="KW-0804">Transcription</keyword>
<evidence type="ECO:0000259" key="7">
    <source>
        <dbReference type="PROSITE" id="PS00715"/>
    </source>
</evidence>
<feature type="compositionally biased region" description="Basic residues" evidence="6">
    <location>
        <begin position="149"/>
        <end position="160"/>
    </location>
</feature>
<dbReference type="PANTHER" id="PTHR30603:SF14">
    <property type="entry name" value="RNA POLYMERASE SIGMA FACTOR SIGA"/>
    <property type="match status" value="1"/>
</dbReference>
<organism evidence="8 9">
    <name type="scientific">Sphagnum jensenii</name>
    <dbReference type="NCBI Taxonomy" id="128206"/>
    <lineage>
        <taxon>Eukaryota</taxon>
        <taxon>Viridiplantae</taxon>
        <taxon>Streptophyta</taxon>
        <taxon>Embryophyta</taxon>
        <taxon>Bryophyta</taxon>
        <taxon>Sphagnophytina</taxon>
        <taxon>Sphagnopsida</taxon>
        <taxon>Sphagnales</taxon>
        <taxon>Sphagnaceae</taxon>
        <taxon>Sphagnum</taxon>
    </lineage>
</organism>
<gene>
    <name evidence="8" type="ORF">CSSPJE1EN2_LOCUS23815</name>
</gene>
<keyword evidence="4" id="KW-0238">DNA-binding</keyword>
<dbReference type="Pfam" id="PF04539">
    <property type="entry name" value="Sigma70_r3"/>
    <property type="match status" value="1"/>
</dbReference>
<dbReference type="InterPro" id="IPR014284">
    <property type="entry name" value="RNA_pol_sigma-70_dom"/>
</dbReference>
<dbReference type="InterPro" id="IPR000943">
    <property type="entry name" value="RNA_pol_sigma70"/>
</dbReference>
<dbReference type="PROSITE" id="PS00715">
    <property type="entry name" value="SIGMA70_1"/>
    <property type="match status" value="1"/>
</dbReference>
<proteinExistence type="inferred from homology"/>
<comment type="similarity">
    <text evidence="1">Belongs to the sigma-70 factor family.</text>
</comment>
<dbReference type="InterPro" id="IPR009042">
    <property type="entry name" value="RNA_pol_sigma70_r1_2"/>
</dbReference>
<dbReference type="Gene3D" id="1.10.10.10">
    <property type="entry name" value="Winged helix-like DNA-binding domain superfamily/Winged helix DNA-binding domain"/>
    <property type="match status" value="2"/>
</dbReference>
<reference evidence="8" key="1">
    <citation type="submission" date="2024-03" db="EMBL/GenBank/DDBJ databases">
        <authorList>
            <consortium name="ELIXIR-Norway"/>
            <consortium name="Elixir Norway"/>
        </authorList>
    </citation>
    <scope>NUCLEOTIDE SEQUENCE</scope>
</reference>
<dbReference type="SUPFAM" id="SSF88946">
    <property type="entry name" value="Sigma2 domain of RNA polymerase sigma factors"/>
    <property type="match status" value="1"/>
</dbReference>
<dbReference type="InterPro" id="IPR007624">
    <property type="entry name" value="RNA_pol_sigma70_r3"/>
</dbReference>
<dbReference type="InterPro" id="IPR050239">
    <property type="entry name" value="Sigma-70_RNA_pol_init_factors"/>
</dbReference>
<dbReference type="SUPFAM" id="SSF88659">
    <property type="entry name" value="Sigma3 and sigma4 domains of RNA polymerase sigma factors"/>
    <property type="match status" value="2"/>
</dbReference>
<evidence type="ECO:0000256" key="6">
    <source>
        <dbReference type="SAM" id="MobiDB-lite"/>
    </source>
</evidence>
<dbReference type="PANTHER" id="PTHR30603">
    <property type="entry name" value="RNA POLYMERASE SIGMA FACTOR RPO"/>
    <property type="match status" value="1"/>
</dbReference>
<dbReference type="EMBL" id="OZ023710">
    <property type="protein sequence ID" value="CAK9882564.1"/>
    <property type="molecule type" value="Genomic_DNA"/>
</dbReference>
<dbReference type="Gene3D" id="1.10.601.10">
    <property type="entry name" value="RNA Polymerase Primary Sigma Factor"/>
    <property type="match status" value="1"/>
</dbReference>
<dbReference type="Pfam" id="PF00140">
    <property type="entry name" value="Sigma70_r1_2"/>
    <property type="match status" value="1"/>
</dbReference>
<keyword evidence="9" id="KW-1185">Reference proteome</keyword>
<evidence type="ECO:0000256" key="1">
    <source>
        <dbReference type="ARBA" id="ARBA00007788"/>
    </source>
</evidence>
<dbReference type="InterPro" id="IPR007630">
    <property type="entry name" value="RNA_pol_sigma70_r4"/>
</dbReference>
<dbReference type="InterPro" id="IPR007627">
    <property type="entry name" value="RNA_pol_sigma70_r2"/>
</dbReference>
<dbReference type="Proteomes" id="UP001497522">
    <property type="component" value="Chromosome 9"/>
</dbReference>
<sequence length="564" mass="63360">MPQAAGIIRLQSMKHLAQLLPFDAQDGASCFRHRCLPPISAIAAGSEDSTAVKKKAALRAHKAIQRLEPLALRDHHAIRALTLMHESISVPMHWNTAHSEENFAQLSMVLETSPERDARSILERAILEAQWALSLEKILQSSKEATSQHKQRRKPKLSKKKVLEEEAAAEVPSGYEASPSGLEPGVVSSGRPSARSRRLEARKKRLATSAPATPPEVLMIWPMKKYEKGGRVKHVKPESLQDYLTTYMRDITKIDLLTRDEEIVLSKKMQIGANLRECRKKLAVELGYEPSKKEWADHMHMAIGELVGKLEEAEFARDKMVMANLRLVVSVTKRYHSYGLEMADLIQEGSIGLLKGVEKFDHTRGYKLSTYVHWWIRQGVTRAIADHSRTVRVPVHVHDTLGRIRKAKSKLLAEGSKASVQDLSEATSLSNTKVKNALKVTKKLVSLDMEIGRNTLQSGDGETLHGLVADQDGQSQPWNVVEQMLMKVDVDRLLNSQLGAREREIVRLHYGVGCHDGNRMSLETISHRYGVSRERVRQLETAAMRKLQIASRDQGLDRYCHSLS</sequence>
<keyword evidence="3" id="KW-0731">Sigma factor</keyword>